<evidence type="ECO:0000259" key="4">
    <source>
        <dbReference type="Pfam" id="PF00135"/>
    </source>
</evidence>
<organism evidence="5 6">
    <name type="scientific">Tritrichomonas musculus</name>
    <dbReference type="NCBI Taxonomy" id="1915356"/>
    <lineage>
        <taxon>Eukaryota</taxon>
        <taxon>Metamonada</taxon>
        <taxon>Parabasalia</taxon>
        <taxon>Tritrichomonadida</taxon>
        <taxon>Tritrichomonadidae</taxon>
        <taxon>Tritrichomonas</taxon>
    </lineage>
</organism>
<dbReference type="Pfam" id="PF00135">
    <property type="entry name" value="COesterase"/>
    <property type="match status" value="1"/>
</dbReference>
<evidence type="ECO:0000313" key="5">
    <source>
        <dbReference type="EMBL" id="KAK8896699.1"/>
    </source>
</evidence>
<dbReference type="PROSITE" id="PS00122">
    <property type="entry name" value="CARBOXYLESTERASE_B_1"/>
    <property type="match status" value="1"/>
</dbReference>
<accession>A0ABR2L005</accession>
<dbReference type="InterPro" id="IPR019826">
    <property type="entry name" value="Carboxylesterase_B_AS"/>
</dbReference>
<proteinExistence type="inferred from homology"/>
<keyword evidence="6" id="KW-1185">Reference proteome</keyword>
<comment type="similarity">
    <text evidence="1 3">Belongs to the type-B carboxylesterase/lipase family.</text>
</comment>
<dbReference type="InterPro" id="IPR050309">
    <property type="entry name" value="Type-B_Carboxylest/Lipase"/>
</dbReference>
<feature type="domain" description="Carboxylesterase type B" evidence="4">
    <location>
        <begin position="9"/>
        <end position="493"/>
    </location>
</feature>
<sequence>MSTDSHEKEHIVETKSGKVKGYERDNIIEFLGIPYAQPPVGELRFKRARPVQHWDGVFDAKDYGPESVQYFENRNIGSEDCLTINIQRPIKGDNLPVFVYIHGGGYNTGGCNVPLYNGKKFVEKGILYVAFQYRLNVLGFYDFTTYPGCEDFESNCGLSDQILAMKWIHENVSSFGGDPNRVTICGESAGGASVVNMLACPNVKGTFQQAIAQSGLPNCVCTHEMARRNIDLFIEGMGWTVEDLHKLRTDDPFSFQKGNAYVADHHQYRNPGIYLPGPIQDDLLPERPIEAIRNGSAKEVKLIIGCNAHEGTTFVHPEKTSFPNSWQMIAEMFEKNGNKEHFQDIVRYYHPNAEDPDQAESVPDDKMTFINFATDYAFQMPAVKVAEGQRKNTKDVWMYRYDLVTKSGKGSGLLASHAFDLPATFANKDFHFSKFIFDGEPEEFVDYIIDEIHGDWVRFTKTGQPNDGWPRYDGYQSDIRIFDRNSRTEKVDRTNLMNAWDDLRFYEK</sequence>
<dbReference type="EC" id="3.1.1.-" evidence="3"/>
<dbReference type="InterPro" id="IPR029058">
    <property type="entry name" value="AB_hydrolase_fold"/>
</dbReference>
<evidence type="ECO:0000256" key="3">
    <source>
        <dbReference type="RuleBase" id="RU361235"/>
    </source>
</evidence>
<reference evidence="5 6" key="1">
    <citation type="submission" date="2024-04" db="EMBL/GenBank/DDBJ databases">
        <title>Tritrichomonas musculus Genome.</title>
        <authorList>
            <person name="Alves-Ferreira E."/>
            <person name="Grigg M."/>
            <person name="Lorenzi H."/>
            <person name="Galac M."/>
        </authorList>
    </citation>
    <scope>NUCLEOTIDE SEQUENCE [LARGE SCALE GENOMIC DNA]</scope>
    <source>
        <strain evidence="5 6">EAF2021</strain>
    </source>
</reference>
<evidence type="ECO:0000256" key="1">
    <source>
        <dbReference type="ARBA" id="ARBA00005964"/>
    </source>
</evidence>
<protein>
    <recommendedName>
        <fullName evidence="3">Carboxylic ester hydrolase</fullName>
        <ecNumber evidence="3">3.1.1.-</ecNumber>
    </recommendedName>
</protein>
<dbReference type="SUPFAM" id="SSF53474">
    <property type="entry name" value="alpha/beta-Hydrolases"/>
    <property type="match status" value="1"/>
</dbReference>
<comment type="caution">
    <text evidence="5">The sequence shown here is derived from an EMBL/GenBank/DDBJ whole genome shotgun (WGS) entry which is preliminary data.</text>
</comment>
<keyword evidence="2 3" id="KW-0378">Hydrolase</keyword>
<dbReference type="PANTHER" id="PTHR11559">
    <property type="entry name" value="CARBOXYLESTERASE"/>
    <property type="match status" value="1"/>
</dbReference>
<evidence type="ECO:0000313" key="6">
    <source>
        <dbReference type="Proteomes" id="UP001470230"/>
    </source>
</evidence>
<dbReference type="Gene3D" id="3.40.50.1820">
    <property type="entry name" value="alpha/beta hydrolase"/>
    <property type="match status" value="1"/>
</dbReference>
<gene>
    <name evidence="5" type="ORF">M9Y10_014614</name>
</gene>
<evidence type="ECO:0000256" key="2">
    <source>
        <dbReference type="ARBA" id="ARBA00022801"/>
    </source>
</evidence>
<name>A0ABR2L005_9EUKA</name>
<dbReference type="Proteomes" id="UP001470230">
    <property type="component" value="Unassembled WGS sequence"/>
</dbReference>
<dbReference type="InterPro" id="IPR002018">
    <property type="entry name" value="CarbesteraseB"/>
</dbReference>
<dbReference type="EMBL" id="JAPFFF010000002">
    <property type="protein sequence ID" value="KAK8896699.1"/>
    <property type="molecule type" value="Genomic_DNA"/>
</dbReference>